<keyword evidence="2" id="KW-1185">Reference proteome</keyword>
<dbReference type="EMBL" id="MBTA01000025">
    <property type="protein sequence ID" value="RKD15200.1"/>
    <property type="molecule type" value="Genomic_DNA"/>
</dbReference>
<comment type="caution">
    <text evidence="1">The sequence shown here is derived from an EMBL/GenBank/DDBJ whole genome shotgun (WGS) entry which is preliminary data.</text>
</comment>
<evidence type="ECO:0000313" key="1">
    <source>
        <dbReference type="EMBL" id="RKD15200.1"/>
    </source>
</evidence>
<organism evidence="1 2">
    <name type="scientific">Pelobium manganitolerans</name>
    <dbReference type="NCBI Taxonomy" id="1842495"/>
    <lineage>
        <taxon>Bacteria</taxon>
        <taxon>Pseudomonadati</taxon>
        <taxon>Bacteroidota</taxon>
        <taxon>Sphingobacteriia</taxon>
        <taxon>Sphingobacteriales</taxon>
        <taxon>Sphingobacteriaceae</taxon>
        <taxon>Pelobium</taxon>
    </lineage>
</organism>
<protein>
    <submittedName>
        <fullName evidence="1">Uncharacterized protein</fullName>
    </submittedName>
</protein>
<proteinExistence type="predicted"/>
<accession>A0A419S5F0</accession>
<name>A0A419S5F0_9SPHI</name>
<dbReference type="Proteomes" id="UP000283433">
    <property type="component" value="Unassembled WGS sequence"/>
</dbReference>
<sequence length="76" mass="8604">MGMPLRITFRDRDYSFQVVNEEPITRDTTEIPIILNGETLKLIKGSNGWNTKEAVAGIDAEIVEAIGRAIELRFRL</sequence>
<gene>
    <name evidence="1" type="ORF">BCY91_06720</name>
</gene>
<reference evidence="1 2" key="1">
    <citation type="submission" date="2016-07" db="EMBL/GenBank/DDBJ databases">
        <title>Genome of Pelobium manganitolerans.</title>
        <authorList>
            <person name="Wu S."/>
            <person name="Wang G."/>
        </authorList>
    </citation>
    <scope>NUCLEOTIDE SEQUENCE [LARGE SCALE GENOMIC DNA]</scope>
    <source>
        <strain evidence="1 2">YS-25</strain>
    </source>
</reference>
<evidence type="ECO:0000313" key="2">
    <source>
        <dbReference type="Proteomes" id="UP000283433"/>
    </source>
</evidence>
<dbReference type="AlphaFoldDB" id="A0A419S5F0"/>